<evidence type="ECO:0000256" key="2">
    <source>
        <dbReference type="ARBA" id="ARBA00009813"/>
    </source>
</evidence>
<dbReference type="AlphaFoldDB" id="A0A558HDP9"/>
<feature type="domain" description="Thioredoxin-like fold" evidence="9">
    <location>
        <begin position="128"/>
        <end position="252"/>
    </location>
</feature>
<keyword evidence="11" id="KW-1185">Reference proteome</keyword>
<keyword evidence="3 7" id="KW-0732">Signal</keyword>
<dbReference type="Gene3D" id="3.40.30.10">
    <property type="entry name" value="Glutaredoxin"/>
    <property type="match status" value="1"/>
</dbReference>
<dbReference type="InterPro" id="IPR017937">
    <property type="entry name" value="Thioredoxin_CS"/>
</dbReference>
<dbReference type="Gene3D" id="3.10.450.70">
    <property type="entry name" value="Disulphide bond isomerase, DsbC/G, N-terminal"/>
    <property type="match status" value="1"/>
</dbReference>
<name>A0A558HDP9_9GAMM</name>
<evidence type="ECO:0000313" key="10">
    <source>
        <dbReference type="EMBL" id="TVU67261.1"/>
    </source>
</evidence>
<dbReference type="Proteomes" id="UP000319941">
    <property type="component" value="Unassembled WGS sequence"/>
</dbReference>
<protein>
    <recommendedName>
        <fullName evidence="7">Thiol:disulfide interchange protein</fullName>
    </recommendedName>
</protein>
<organism evidence="10 11">
    <name type="scientific">Cobetia crustatorum</name>
    <dbReference type="NCBI Taxonomy" id="553385"/>
    <lineage>
        <taxon>Bacteria</taxon>
        <taxon>Pseudomonadati</taxon>
        <taxon>Pseudomonadota</taxon>
        <taxon>Gammaproteobacteria</taxon>
        <taxon>Oceanospirillales</taxon>
        <taxon>Halomonadaceae</taxon>
        <taxon>Cobetia</taxon>
    </lineage>
</organism>
<dbReference type="InterPro" id="IPR018950">
    <property type="entry name" value="DiS-bond_isomerase_DsbC/G_N"/>
</dbReference>
<reference evidence="10 11" key="1">
    <citation type="submission" date="2019-07" db="EMBL/GenBank/DDBJ databases">
        <title>Diversity of Bacteria from Kongsfjorden, Arctic.</title>
        <authorList>
            <person name="Yu Y."/>
        </authorList>
    </citation>
    <scope>NUCLEOTIDE SEQUENCE [LARGE SCALE GENOMIC DNA]</scope>
    <source>
        <strain evidence="10 11">SM1923</strain>
    </source>
</reference>
<evidence type="ECO:0000256" key="1">
    <source>
        <dbReference type="ARBA" id="ARBA00004418"/>
    </source>
</evidence>
<evidence type="ECO:0000256" key="3">
    <source>
        <dbReference type="ARBA" id="ARBA00022729"/>
    </source>
</evidence>
<dbReference type="InterPro" id="IPR033954">
    <property type="entry name" value="DiS-bond_Isoase_DsbC/G"/>
</dbReference>
<dbReference type="PANTHER" id="PTHR35272">
    <property type="entry name" value="THIOL:DISULFIDE INTERCHANGE PROTEIN DSBC-RELATED"/>
    <property type="match status" value="1"/>
</dbReference>
<gene>
    <name evidence="10" type="ORF">FQP86_17105</name>
</gene>
<evidence type="ECO:0000256" key="7">
    <source>
        <dbReference type="RuleBase" id="RU364038"/>
    </source>
</evidence>
<dbReference type="GO" id="GO:0042597">
    <property type="term" value="C:periplasmic space"/>
    <property type="evidence" value="ECO:0007669"/>
    <property type="project" value="UniProtKB-SubCell"/>
</dbReference>
<keyword evidence="4 7" id="KW-0574">Periplasm</keyword>
<proteinExistence type="inferred from homology"/>
<comment type="function">
    <text evidence="7">Required for disulfide bond formation in some periplasmic proteins. Acts by transferring its disulfide bond to other proteins and is reduced in the process.</text>
</comment>
<dbReference type="CDD" id="cd03020">
    <property type="entry name" value="DsbA_DsbC_DsbG"/>
    <property type="match status" value="1"/>
</dbReference>
<comment type="similarity">
    <text evidence="2 7">Belongs to the thioredoxin family. DsbC subfamily.</text>
</comment>
<dbReference type="SUPFAM" id="SSF54423">
    <property type="entry name" value="DsbC/DsbG N-terminal domain-like"/>
    <property type="match status" value="1"/>
</dbReference>
<dbReference type="OrthoDB" id="12976at2"/>
<comment type="subcellular location">
    <subcellularLocation>
        <location evidence="1 7">Periplasm</location>
    </subcellularLocation>
</comment>
<dbReference type="PROSITE" id="PS00194">
    <property type="entry name" value="THIOREDOXIN_1"/>
    <property type="match status" value="1"/>
</dbReference>
<dbReference type="STRING" id="553385.GCA_000591415_03259"/>
<feature type="chain" id="PRO_5022259100" description="Thiol:disulfide interchange protein" evidence="7">
    <location>
        <begin position="34"/>
        <end position="256"/>
    </location>
</feature>
<feature type="signal peptide" evidence="7">
    <location>
        <begin position="1"/>
        <end position="33"/>
    </location>
</feature>
<dbReference type="SUPFAM" id="SSF52833">
    <property type="entry name" value="Thioredoxin-like"/>
    <property type="match status" value="1"/>
</dbReference>
<evidence type="ECO:0000259" key="8">
    <source>
        <dbReference type="Pfam" id="PF10411"/>
    </source>
</evidence>
<evidence type="ECO:0000256" key="6">
    <source>
        <dbReference type="ARBA" id="ARBA00023284"/>
    </source>
</evidence>
<sequence>MSKFTRRPQRLRHVLRLIGAGTLLTLLTPLAQADALDDLRDKLVVNGKPLPVESLASSPIKGLYEVRLTSGESFYTDIDGQHLIVGEMYRNDADKGLVNLSEQKANGERLKLLGDVSEKDMVIYRPAGEIKAVISVFTDTTCPYCRKLHKEVPELNARGIEVRYLAFPRGGMRSQGARELAQVWCAENPTEAMNRIKNEGEVPKQTASCDAPVASQYELGTRMGVQGTPAIVMPDGQMVPGYLPVDRLATMLGVDG</sequence>
<evidence type="ECO:0000259" key="9">
    <source>
        <dbReference type="Pfam" id="PF13098"/>
    </source>
</evidence>
<keyword evidence="6 7" id="KW-0676">Redox-active center</keyword>
<dbReference type="InterPro" id="IPR051470">
    <property type="entry name" value="Thiol:disulfide_interchange"/>
</dbReference>
<dbReference type="InterPro" id="IPR012336">
    <property type="entry name" value="Thioredoxin-like_fold"/>
</dbReference>
<evidence type="ECO:0000313" key="11">
    <source>
        <dbReference type="Proteomes" id="UP000319941"/>
    </source>
</evidence>
<dbReference type="PANTHER" id="PTHR35272:SF3">
    <property type="entry name" value="THIOL:DISULFIDE INTERCHANGE PROTEIN DSBC"/>
    <property type="match status" value="1"/>
</dbReference>
<feature type="domain" description="Disulphide bond isomerase DsbC/G N-terminal" evidence="8">
    <location>
        <begin position="37"/>
        <end position="101"/>
    </location>
</feature>
<dbReference type="InterPro" id="IPR009094">
    <property type="entry name" value="DiS-bond_isomerase_DsbC/G_N_sf"/>
</dbReference>
<evidence type="ECO:0000256" key="4">
    <source>
        <dbReference type="ARBA" id="ARBA00022764"/>
    </source>
</evidence>
<accession>A0A558HDP9</accession>
<dbReference type="InterPro" id="IPR036249">
    <property type="entry name" value="Thioredoxin-like_sf"/>
</dbReference>
<dbReference type="RefSeq" id="WP_024953049.1">
    <property type="nucleotide sequence ID" value="NZ_CAWOWR010000061.1"/>
</dbReference>
<dbReference type="EMBL" id="VNFH01000016">
    <property type="protein sequence ID" value="TVU67261.1"/>
    <property type="molecule type" value="Genomic_DNA"/>
</dbReference>
<comment type="caution">
    <text evidence="10">The sequence shown here is derived from an EMBL/GenBank/DDBJ whole genome shotgun (WGS) entry which is preliminary data.</text>
</comment>
<keyword evidence="5" id="KW-1015">Disulfide bond</keyword>
<dbReference type="Pfam" id="PF13098">
    <property type="entry name" value="Thioredoxin_2"/>
    <property type="match status" value="1"/>
</dbReference>
<evidence type="ECO:0000256" key="5">
    <source>
        <dbReference type="ARBA" id="ARBA00023157"/>
    </source>
</evidence>
<dbReference type="Pfam" id="PF10411">
    <property type="entry name" value="DsbC_N"/>
    <property type="match status" value="1"/>
</dbReference>